<accession>A0A4Y1QLS1</accession>
<reference evidence="2" key="1">
    <citation type="journal article" date="2019" name="Science">
        <title>Mutation of a bHLH transcription factor allowed almond domestication.</title>
        <authorList>
            <person name="Sanchez-Perez R."/>
            <person name="Pavan S."/>
            <person name="Mazzeo R."/>
            <person name="Moldovan C."/>
            <person name="Aiese Cigliano R."/>
            <person name="Del Cueto J."/>
            <person name="Ricciardi F."/>
            <person name="Lotti C."/>
            <person name="Ricciardi L."/>
            <person name="Dicenta F."/>
            <person name="Lopez-Marques R.L."/>
            <person name="Lindberg Moller B."/>
        </authorList>
    </citation>
    <scope>NUCLEOTIDE SEQUENCE</scope>
</reference>
<name>A0A4Y1QLS1_PRUDU</name>
<dbReference type="AlphaFoldDB" id="A0A4Y1QLS1"/>
<dbReference type="PANTHER" id="PTHR48449:SF1">
    <property type="entry name" value="DUF1985 DOMAIN-CONTAINING PROTEIN"/>
    <property type="match status" value="1"/>
</dbReference>
<evidence type="ECO:0000313" key="2">
    <source>
        <dbReference type="EMBL" id="BBG92779.1"/>
    </source>
</evidence>
<sequence length="310" mass="35548">MELMRYLVWTSDYPNLLGRKVPRKSIVPIPYKDCNQYMIKEKFSEQQLRRFEESCFGHLLLIEDLKWTSPIVHGLLLRKADPKTVSQVNGIKFIVGNKVIQFTAQQFCVFTGLRVWEVSMGAVCYAKTNASLLRALCVDYQRVKVPKKAAKTKKSEKKAKTTATGRPREYHLKGFSFALQIWAYEVFPALAALHLVVHEDNAYIPRILHWRSNTSPCFYELMSQVFENREVDVQLLRPSVIDKQQPYWTWGDSVDDTEELVELFGDDAEQKTSTSASVEEKDEDIDETASLPSSSKASITFFPLSYALAL</sequence>
<evidence type="ECO:0008006" key="3">
    <source>
        <dbReference type="Google" id="ProtNLM"/>
    </source>
</evidence>
<dbReference type="EMBL" id="AP019297">
    <property type="protein sequence ID" value="BBG92779.1"/>
    <property type="molecule type" value="Genomic_DNA"/>
</dbReference>
<gene>
    <name evidence="2" type="ORF">Prudu_000608</name>
</gene>
<proteinExistence type="predicted"/>
<evidence type="ECO:0000256" key="1">
    <source>
        <dbReference type="SAM" id="MobiDB-lite"/>
    </source>
</evidence>
<protein>
    <recommendedName>
        <fullName evidence="3">DNA glycosylase superfamily protein</fullName>
    </recommendedName>
</protein>
<feature type="region of interest" description="Disordered" evidence="1">
    <location>
        <begin position="268"/>
        <end position="290"/>
    </location>
</feature>
<organism evidence="2">
    <name type="scientific">Prunus dulcis</name>
    <name type="common">Almond</name>
    <name type="synonym">Amygdalus dulcis</name>
    <dbReference type="NCBI Taxonomy" id="3755"/>
    <lineage>
        <taxon>Eukaryota</taxon>
        <taxon>Viridiplantae</taxon>
        <taxon>Streptophyta</taxon>
        <taxon>Embryophyta</taxon>
        <taxon>Tracheophyta</taxon>
        <taxon>Spermatophyta</taxon>
        <taxon>Magnoliopsida</taxon>
        <taxon>eudicotyledons</taxon>
        <taxon>Gunneridae</taxon>
        <taxon>Pentapetalae</taxon>
        <taxon>rosids</taxon>
        <taxon>fabids</taxon>
        <taxon>Rosales</taxon>
        <taxon>Rosaceae</taxon>
        <taxon>Amygdaloideae</taxon>
        <taxon>Amygdaleae</taxon>
        <taxon>Prunus</taxon>
    </lineage>
</organism>
<dbReference type="PANTHER" id="PTHR48449">
    <property type="entry name" value="DUF1985 DOMAIN-CONTAINING PROTEIN"/>
    <property type="match status" value="1"/>
</dbReference>